<evidence type="ECO:0000256" key="2">
    <source>
        <dbReference type="SAM" id="MobiDB-lite"/>
    </source>
</evidence>
<dbReference type="AlphaFoldDB" id="A0A812HD76"/>
<gene>
    <name evidence="3" type="ORF">SNAT2548_LOCUS1343</name>
</gene>
<comment type="caution">
    <text evidence="3">The sequence shown here is derived from an EMBL/GenBank/DDBJ whole genome shotgun (WGS) entry which is preliminary data.</text>
</comment>
<accession>A0A812HD76</accession>
<dbReference type="EMBL" id="CAJNDS010000073">
    <property type="protein sequence ID" value="CAE6944519.1"/>
    <property type="molecule type" value="Genomic_DNA"/>
</dbReference>
<organism evidence="3 4">
    <name type="scientific">Symbiodinium natans</name>
    <dbReference type="NCBI Taxonomy" id="878477"/>
    <lineage>
        <taxon>Eukaryota</taxon>
        <taxon>Sar</taxon>
        <taxon>Alveolata</taxon>
        <taxon>Dinophyceae</taxon>
        <taxon>Suessiales</taxon>
        <taxon>Symbiodiniaceae</taxon>
        <taxon>Symbiodinium</taxon>
    </lineage>
</organism>
<evidence type="ECO:0000313" key="3">
    <source>
        <dbReference type="EMBL" id="CAE6944519.1"/>
    </source>
</evidence>
<keyword evidence="4" id="KW-1185">Reference proteome</keyword>
<reference evidence="3" key="1">
    <citation type="submission" date="2021-02" db="EMBL/GenBank/DDBJ databases">
        <authorList>
            <person name="Dougan E. K."/>
            <person name="Rhodes N."/>
            <person name="Thang M."/>
            <person name="Chan C."/>
        </authorList>
    </citation>
    <scope>NUCLEOTIDE SEQUENCE</scope>
</reference>
<dbReference type="Proteomes" id="UP000604046">
    <property type="component" value="Unassembled WGS sequence"/>
</dbReference>
<evidence type="ECO:0000256" key="1">
    <source>
        <dbReference type="SAM" id="Coils"/>
    </source>
</evidence>
<feature type="region of interest" description="Disordered" evidence="2">
    <location>
        <begin position="417"/>
        <end position="449"/>
    </location>
</feature>
<feature type="compositionally biased region" description="Basic and acidic residues" evidence="2">
    <location>
        <begin position="417"/>
        <end position="437"/>
    </location>
</feature>
<keyword evidence="1" id="KW-0175">Coiled coil</keyword>
<proteinExistence type="predicted"/>
<feature type="coiled-coil region" evidence="1">
    <location>
        <begin position="479"/>
        <end position="513"/>
    </location>
</feature>
<feature type="compositionally biased region" description="Low complexity" evidence="2">
    <location>
        <begin position="439"/>
        <end position="449"/>
    </location>
</feature>
<name>A0A812HD76_9DINO</name>
<protein>
    <submittedName>
        <fullName evidence="3">Uncharacterized protein</fullName>
    </submittedName>
</protein>
<evidence type="ECO:0000313" key="4">
    <source>
        <dbReference type="Proteomes" id="UP000604046"/>
    </source>
</evidence>
<feature type="region of interest" description="Disordered" evidence="2">
    <location>
        <begin position="531"/>
        <end position="552"/>
    </location>
</feature>
<dbReference type="OrthoDB" id="424162at2759"/>
<sequence>MRLMCTFAYVACVVVVYCLGAAPWFECHWFRGLFSVNFFSRGGHLDVPMAAKRCAWETKNDACGITLSDPGELSLVTGAPCAGMASIPAAQINKMSEGFAFVNFARLQEIAAIRTSRPCAVILKGFISQKITALGIASNRVQQVVLSLWDGTASLLEARAVSLVNLAVDELDFISKTHSVHELELSDEFKLPLLFEMRKQEAAPSDWKAYGTIAAFSVYVESLLKSLGFLDQSVLHKAIAKEEYLVRRVQVPSHARDKVYCRSGACSIQCRAIRGPRDPREAGLEVMRVHGERNLAEFFKVGEAIEGHLGVFASQGATYAKVADDHLAAAREHWFPGDERFNKDNSAVKCSKMFRLQGLPSGSSMKEVIAAAKSLEWNVVPIRIFHYQELASAIVAAADVPKQIRVATSLGTLLVTEEERQPRKNSKKDSSQIESRGDSSTPLSSTSSGSTAVRALNFAAVRTGPSLLPPPDTVIHGRVDVLEKQLGQAVKDIEALRSDQVDTKQQLRELKSSQDVGFRDLLAAISELKSSSLAVHGSPSHPVSPPTKQQRV</sequence>